<dbReference type="Gene3D" id="3.30.560.10">
    <property type="entry name" value="Glucose Oxidase, domain 3"/>
    <property type="match status" value="1"/>
</dbReference>
<protein>
    <submittedName>
        <fullName evidence="2">GMC-type oxidoreductase</fullName>
    </submittedName>
</protein>
<dbReference type="RefSeq" id="XP_056471356.1">
    <property type="nucleotide sequence ID" value="XM_056620550.1"/>
</dbReference>
<name>A0A9W9EWR3_9EURO</name>
<dbReference type="InterPro" id="IPR007867">
    <property type="entry name" value="GMC_OxRtase_C"/>
</dbReference>
<dbReference type="OrthoDB" id="269227at2759"/>
<dbReference type="EMBL" id="JAPQKI010000009">
    <property type="protein sequence ID" value="KAJ5089374.1"/>
    <property type="molecule type" value="Genomic_DNA"/>
</dbReference>
<gene>
    <name evidence="2" type="ORF">N7532_008058</name>
</gene>
<accession>A0A9W9EWR3</accession>
<dbReference type="GO" id="GO:0016614">
    <property type="term" value="F:oxidoreductase activity, acting on CH-OH group of donors"/>
    <property type="evidence" value="ECO:0007669"/>
    <property type="project" value="InterPro"/>
</dbReference>
<feature type="domain" description="Glucose-methanol-choline oxidoreductase C-terminal" evidence="1">
    <location>
        <begin position="3"/>
        <end position="54"/>
    </location>
</feature>
<keyword evidence="3" id="KW-1185">Reference proteome</keyword>
<comment type="caution">
    <text evidence="2">The sequence shown here is derived from an EMBL/GenBank/DDBJ whole genome shotgun (WGS) entry which is preliminary data.</text>
</comment>
<proteinExistence type="predicted"/>
<dbReference type="Gene3D" id="3.50.50.60">
    <property type="entry name" value="FAD/NAD(P)-binding domain"/>
    <property type="match status" value="1"/>
</dbReference>
<reference evidence="2" key="2">
    <citation type="journal article" date="2023" name="IMA Fungus">
        <title>Comparative genomic study of the Penicillium genus elucidates a diverse pangenome and 15 lateral gene transfer events.</title>
        <authorList>
            <person name="Petersen C."/>
            <person name="Sorensen T."/>
            <person name="Nielsen M.R."/>
            <person name="Sondergaard T.E."/>
            <person name="Sorensen J.L."/>
            <person name="Fitzpatrick D.A."/>
            <person name="Frisvad J.C."/>
            <person name="Nielsen K.L."/>
        </authorList>
    </citation>
    <scope>NUCLEOTIDE SEQUENCE</scope>
    <source>
        <strain evidence="2">IBT 30761</strain>
    </source>
</reference>
<reference evidence="2" key="1">
    <citation type="submission" date="2022-11" db="EMBL/GenBank/DDBJ databases">
        <authorList>
            <person name="Petersen C."/>
        </authorList>
    </citation>
    <scope>NUCLEOTIDE SEQUENCE</scope>
    <source>
        <strain evidence="2">IBT 30761</strain>
    </source>
</reference>
<evidence type="ECO:0000259" key="1">
    <source>
        <dbReference type="Pfam" id="PF05199"/>
    </source>
</evidence>
<evidence type="ECO:0000313" key="3">
    <source>
        <dbReference type="Proteomes" id="UP001149074"/>
    </source>
</evidence>
<evidence type="ECO:0000313" key="2">
    <source>
        <dbReference type="EMBL" id="KAJ5089374.1"/>
    </source>
</evidence>
<dbReference type="InterPro" id="IPR036188">
    <property type="entry name" value="FAD/NAD-bd_sf"/>
</dbReference>
<dbReference type="Pfam" id="PF05199">
    <property type="entry name" value="GMC_oxred_C"/>
    <property type="match status" value="1"/>
</dbReference>
<dbReference type="AlphaFoldDB" id="A0A9W9EWR3"/>
<dbReference type="GeneID" id="81359529"/>
<sequence length="71" mass="8034">MPRNSDEAMDTMILERSQTGYYPCGTYSLSKSMDKSVVDGQLKVHGFKNVRVIDVLFSTSFRIVVSKIRSI</sequence>
<organism evidence="2 3">
    <name type="scientific">Penicillium argentinense</name>
    <dbReference type="NCBI Taxonomy" id="1131581"/>
    <lineage>
        <taxon>Eukaryota</taxon>
        <taxon>Fungi</taxon>
        <taxon>Dikarya</taxon>
        <taxon>Ascomycota</taxon>
        <taxon>Pezizomycotina</taxon>
        <taxon>Eurotiomycetes</taxon>
        <taxon>Eurotiomycetidae</taxon>
        <taxon>Eurotiales</taxon>
        <taxon>Aspergillaceae</taxon>
        <taxon>Penicillium</taxon>
    </lineage>
</organism>
<dbReference type="Proteomes" id="UP001149074">
    <property type="component" value="Unassembled WGS sequence"/>
</dbReference>